<dbReference type="Gene3D" id="3.40.50.10330">
    <property type="entry name" value="Probable inorganic polyphosphate/atp-NAD kinase, domain 1"/>
    <property type="match status" value="1"/>
</dbReference>
<dbReference type="InterPro" id="IPR001206">
    <property type="entry name" value="Diacylglycerol_kinase_cat_dom"/>
</dbReference>
<dbReference type="Proteomes" id="UP001500642">
    <property type="component" value="Unassembled WGS sequence"/>
</dbReference>
<dbReference type="PROSITE" id="PS50146">
    <property type="entry name" value="DAGK"/>
    <property type="match status" value="1"/>
</dbReference>
<dbReference type="InterPro" id="IPR017438">
    <property type="entry name" value="ATP-NAD_kinase_N"/>
</dbReference>
<dbReference type="InterPro" id="IPR050187">
    <property type="entry name" value="Lipid_Phosphate_FormReg"/>
</dbReference>
<evidence type="ECO:0000256" key="5">
    <source>
        <dbReference type="ARBA" id="ARBA00022777"/>
    </source>
</evidence>
<dbReference type="EMBL" id="BAABGL010000004">
    <property type="protein sequence ID" value="GAA4386803.1"/>
    <property type="molecule type" value="Genomic_DNA"/>
</dbReference>
<feature type="transmembrane region" description="Helical" evidence="10">
    <location>
        <begin position="6"/>
        <end position="28"/>
    </location>
</feature>
<protein>
    <submittedName>
        <fullName evidence="12">Diacylglycerol kinase family protein</fullName>
    </submittedName>
</protein>
<keyword evidence="7" id="KW-0594">Phospholipid biosynthesis</keyword>
<comment type="similarity">
    <text evidence="2">Belongs to the diacylglycerol/lipid kinase family.</text>
</comment>
<name>A0ABP8J8E0_9MICO</name>
<evidence type="ECO:0000259" key="11">
    <source>
        <dbReference type="PROSITE" id="PS50146"/>
    </source>
</evidence>
<gene>
    <name evidence="12" type="ORF">GCM10023167_10100</name>
</gene>
<evidence type="ECO:0000256" key="2">
    <source>
        <dbReference type="ARBA" id="ARBA00005983"/>
    </source>
</evidence>
<comment type="cofactor">
    <cofactor evidence="1">
        <name>Mg(2+)</name>
        <dbReference type="ChEBI" id="CHEBI:18420"/>
    </cofactor>
</comment>
<dbReference type="Gene3D" id="2.60.200.40">
    <property type="match status" value="1"/>
</dbReference>
<keyword evidence="13" id="KW-1185">Reference proteome</keyword>
<evidence type="ECO:0000313" key="12">
    <source>
        <dbReference type="EMBL" id="GAA4386803.1"/>
    </source>
</evidence>
<evidence type="ECO:0000256" key="9">
    <source>
        <dbReference type="SAM" id="MobiDB-lite"/>
    </source>
</evidence>
<dbReference type="Pfam" id="PF00781">
    <property type="entry name" value="DAGK_cat"/>
    <property type="match status" value="1"/>
</dbReference>
<evidence type="ECO:0000313" key="13">
    <source>
        <dbReference type="Proteomes" id="UP001500642"/>
    </source>
</evidence>
<evidence type="ECO:0000256" key="10">
    <source>
        <dbReference type="SAM" id="Phobius"/>
    </source>
</evidence>
<keyword evidence="10" id="KW-1133">Transmembrane helix</keyword>
<evidence type="ECO:0000256" key="4">
    <source>
        <dbReference type="ARBA" id="ARBA00022741"/>
    </source>
</evidence>
<organism evidence="12 13">
    <name type="scientific">Brevibacterium pityocampae</name>
    <dbReference type="NCBI Taxonomy" id="506594"/>
    <lineage>
        <taxon>Bacteria</taxon>
        <taxon>Bacillati</taxon>
        <taxon>Actinomycetota</taxon>
        <taxon>Actinomycetes</taxon>
        <taxon>Micrococcales</taxon>
        <taxon>Brevibacteriaceae</taxon>
        <taxon>Brevibacterium</taxon>
    </lineage>
</organism>
<keyword evidence="7" id="KW-0443">Lipid metabolism</keyword>
<dbReference type="SUPFAM" id="SSF111331">
    <property type="entry name" value="NAD kinase/diacylglycerol kinase-like"/>
    <property type="match status" value="1"/>
</dbReference>
<evidence type="ECO:0000256" key="6">
    <source>
        <dbReference type="ARBA" id="ARBA00022840"/>
    </source>
</evidence>
<keyword evidence="10" id="KW-0472">Membrane</keyword>
<reference evidence="13" key="1">
    <citation type="journal article" date="2019" name="Int. J. Syst. Evol. Microbiol.">
        <title>The Global Catalogue of Microorganisms (GCM) 10K type strain sequencing project: providing services to taxonomists for standard genome sequencing and annotation.</title>
        <authorList>
            <consortium name="The Broad Institute Genomics Platform"/>
            <consortium name="The Broad Institute Genome Sequencing Center for Infectious Disease"/>
            <person name="Wu L."/>
            <person name="Ma J."/>
        </authorList>
    </citation>
    <scope>NUCLEOTIDE SEQUENCE [LARGE SCALE GENOMIC DNA]</scope>
    <source>
        <strain evidence="13">JCM 17808</strain>
    </source>
</reference>
<keyword evidence="3" id="KW-0808">Transferase</keyword>
<comment type="caution">
    <text evidence="12">The sequence shown here is derived from an EMBL/GenBank/DDBJ whole genome shotgun (WGS) entry which is preliminary data.</text>
</comment>
<evidence type="ECO:0000256" key="3">
    <source>
        <dbReference type="ARBA" id="ARBA00022679"/>
    </source>
</evidence>
<evidence type="ECO:0000256" key="7">
    <source>
        <dbReference type="ARBA" id="ARBA00023209"/>
    </source>
</evidence>
<proteinExistence type="inferred from homology"/>
<feature type="region of interest" description="Disordered" evidence="9">
    <location>
        <begin position="31"/>
        <end position="75"/>
    </location>
</feature>
<feature type="domain" description="DAGKc" evidence="11">
    <location>
        <begin position="73"/>
        <end position="203"/>
    </location>
</feature>
<sequence length="390" mass="41027">MDTGTDLLIGIIIVVVMLLVGLGVGLAVGRRSSASRGGDGKGRDRRVDLAGGAQDLTPMTSADEDSGQETVVPPKPRVAIIVNPSKPDAAGLEATAGAVCRQEGWDAPIMFETEVEDPGCTMARQALEQQVDLVVAAGGDGTVRAVAEVLAGTGVPMGVVPMGTGNLLARNLDIVLGRPEWALRIALWGEDTAVDVAHAQIEPGGKDHAFMVMAGLGFDAAVMADTDSDLKSKVGWLAYLEAGSRKLVGTRTKVRVTVDGGEPFTEKIRSVVAGNCGKLQGGITLLPEAELDDGILDVIVIAPKNAVQWIGVAASVLGRNKRKGLHTEIHRCREIIIESEEEIEVQLDGDAVGSSTYLAMQVEEHALTMRTATRQQKRAIRAEGWPIPVG</sequence>
<dbReference type="GO" id="GO:0016301">
    <property type="term" value="F:kinase activity"/>
    <property type="evidence" value="ECO:0007669"/>
    <property type="project" value="UniProtKB-KW"/>
</dbReference>
<keyword evidence="8" id="KW-1208">Phospholipid metabolism</keyword>
<keyword evidence="4" id="KW-0547">Nucleotide-binding</keyword>
<keyword evidence="7" id="KW-0444">Lipid biosynthesis</keyword>
<keyword evidence="6" id="KW-0067">ATP-binding</keyword>
<dbReference type="PANTHER" id="PTHR12358:SF106">
    <property type="entry name" value="LIPID KINASE YEGS"/>
    <property type="match status" value="1"/>
</dbReference>
<dbReference type="InterPro" id="IPR016064">
    <property type="entry name" value="NAD/diacylglycerol_kinase_sf"/>
</dbReference>
<accession>A0ABP8J8E0</accession>
<dbReference type="Pfam" id="PF19279">
    <property type="entry name" value="YegS_C"/>
    <property type="match status" value="1"/>
</dbReference>
<feature type="compositionally biased region" description="Basic and acidic residues" evidence="9">
    <location>
        <begin position="38"/>
        <end position="48"/>
    </location>
</feature>
<evidence type="ECO:0000256" key="1">
    <source>
        <dbReference type="ARBA" id="ARBA00001946"/>
    </source>
</evidence>
<evidence type="ECO:0000256" key="8">
    <source>
        <dbReference type="ARBA" id="ARBA00023264"/>
    </source>
</evidence>
<dbReference type="PANTHER" id="PTHR12358">
    <property type="entry name" value="SPHINGOSINE KINASE"/>
    <property type="match status" value="1"/>
</dbReference>
<dbReference type="RefSeq" id="WP_345030408.1">
    <property type="nucleotide sequence ID" value="NZ_BAABGL010000004.1"/>
</dbReference>
<keyword evidence="5 12" id="KW-0418">Kinase</keyword>
<dbReference type="InterPro" id="IPR045540">
    <property type="entry name" value="YegS/DAGK_C"/>
</dbReference>
<keyword evidence="10" id="KW-0812">Transmembrane</keyword>